<dbReference type="RefSeq" id="WP_072864985.1">
    <property type="nucleotide sequence ID" value="NZ_FQUI01000023.1"/>
</dbReference>
<gene>
    <name evidence="5" type="ORF">SAMN02745164_01465</name>
</gene>
<reference evidence="5" key="1">
    <citation type="submission" date="2016-11" db="EMBL/GenBank/DDBJ databases">
        <authorList>
            <person name="Varghese N."/>
            <person name="Submissions S."/>
        </authorList>
    </citation>
    <scope>NUCLEOTIDE SEQUENCE [LARGE SCALE GENOMIC DNA]</scope>
    <source>
        <strain evidence="5">DSM 16785</strain>
    </source>
</reference>
<dbReference type="InterPro" id="IPR036013">
    <property type="entry name" value="Band_7/SPFH_dom_sf"/>
</dbReference>
<name>A0A1M4XMJ2_MARH1</name>
<accession>A0A1M4XMJ2</accession>
<dbReference type="Proteomes" id="UP000184334">
    <property type="component" value="Unassembled WGS sequence"/>
</dbReference>
<dbReference type="InterPro" id="IPR001972">
    <property type="entry name" value="Stomatin_HflK_fam"/>
</dbReference>
<dbReference type="InterPro" id="IPR001107">
    <property type="entry name" value="Band_7"/>
</dbReference>
<evidence type="ECO:0000313" key="6">
    <source>
        <dbReference type="Proteomes" id="UP000184334"/>
    </source>
</evidence>
<keyword evidence="3" id="KW-0472">Membrane</keyword>
<dbReference type="OrthoDB" id="9809197at2"/>
<organism evidence="5 6">
    <name type="scientific">Marinitoga hydrogenitolerans (strain DSM 16785 / JCM 12826 / AT1271)</name>
    <dbReference type="NCBI Taxonomy" id="1122195"/>
    <lineage>
        <taxon>Bacteria</taxon>
        <taxon>Thermotogati</taxon>
        <taxon>Thermotogota</taxon>
        <taxon>Thermotogae</taxon>
        <taxon>Petrotogales</taxon>
        <taxon>Petrotogaceae</taxon>
        <taxon>Marinitoga</taxon>
    </lineage>
</organism>
<dbReference type="InterPro" id="IPR043202">
    <property type="entry name" value="Band-7_stomatin-like"/>
</dbReference>
<evidence type="ECO:0000256" key="2">
    <source>
        <dbReference type="ARBA" id="ARBA00008164"/>
    </source>
</evidence>
<dbReference type="FunFam" id="3.30.479.30:FF:000004">
    <property type="entry name" value="Putative membrane protease family, stomatin"/>
    <property type="match status" value="1"/>
</dbReference>
<dbReference type="AlphaFoldDB" id="A0A1M4XMJ2"/>
<evidence type="ECO:0000256" key="1">
    <source>
        <dbReference type="ARBA" id="ARBA00004370"/>
    </source>
</evidence>
<dbReference type="InterPro" id="IPR018080">
    <property type="entry name" value="Band_7/stomatin-like_CS"/>
</dbReference>
<dbReference type="Pfam" id="PF01145">
    <property type="entry name" value="Band_7"/>
    <property type="match status" value="1"/>
</dbReference>
<dbReference type="PANTHER" id="PTHR10264">
    <property type="entry name" value="BAND 7 PROTEIN-RELATED"/>
    <property type="match status" value="1"/>
</dbReference>
<dbReference type="EMBL" id="FQUI01000023">
    <property type="protein sequence ID" value="SHE94422.1"/>
    <property type="molecule type" value="Genomic_DNA"/>
</dbReference>
<protein>
    <submittedName>
        <fullName evidence="5">SPFH domain, Band 7 family protein</fullName>
    </submittedName>
</protein>
<dbReference type="PRINTS" id="PR00721">
    <property type="entry name" value="STOMATIN"/>
</dbReference>
<evidence type="ECO:0000313" key="5">
    <source>
        <dbReference type="EMBL" id="SHE94422.1"/>
    </source>
</evidence>
<dbReference type="STRING" id="1122195.SAMN02745164_01465"/>
<comment type="similarity">
    <text evidence="2">Belongs to the band 7/mec-2 family.</text>
</comment>
<dbReference type="SUPFAM" id="SSF117892">
    <property type="entry name" value="Band 7/SPFH domain"/>
    <property type="match status" value="1"/>
</dbReference>
<dbReference type="GO" id="GO:0005886">
    <property type="term" value="C:plasma membrane"/>
    <property type="evidence" value="ECO:0007669"/>
    <property type="project" value="InterPro"/>
</dbReference>
<evidence type="ECO:0000259" key="4">
    <source>
        <dbReference type="SMART" id="SM00244"/>
    </source>
</evidence>
<keyword evidence="6" id="KW-1185">Reference proteome</keyword>
<dbReference type="PANTHER" id="PTHR10264:SF19">
    <property type="entry name" value="AT06885P-RELATED"/>
    <property type="match status" value="1"/>
</dbReference>
<comment type="subcellular location">
    <subcellularLocation>
        <location evidence="1">Membrane</location>
    </subcellularLocation>
</comment>
<sequence length="309" mass="35013">MYLFGIITLFVIVLAATSLKVIRPYEKALIERLGKFHREAQPGLQFIVPFLDRIIKVDMREMVIDVPPQEVITKDNVIVTVDAVIYYEVTEAFRVIYNVNRFEVAAVKLAQTNLRNVIGELELDQTLTSREMINTRLREVLDEATDKWGVKVTRVEIKKIDPPNDIMEAMSKQMKAERMKRAAILEAEGYKQAAILRAEGDKRSAILKAEGQAESVKRVAEAQKYKYEVEAEGQAHAIINVFNAIHEGKPTQDLLRVKYLEALKEMANGKASKMFIPYDIIGVLGSVATLVESKSVKEEMEKDIDGKEK</sequence>
<feature type="domain" description="Band 7" evidence="4">
    <location>
        <begin position="17"/>
        <end position="174"/>
    </location>
</feature>
<dbReference type="SMART" id="SM00244">
    <property type="entry name" value="PHB"/>
    <property type="match status" value="1"/>
</dbReference>
<dbReference type="Gene3D" id="3.30.479.30">
    <property type="entry name" value="Band 7 domain"/>
    <property type="match status" value="1"/>
</dbReference>
<dbReference type="GO" id="GO:0098552">
    <property type="term" value="C:side of membrane"/>
    <property type="evidence" value="ECO:0007669"/>
    <property type="project" value="UniProtKB-ARBA"/>
</dbReference>
<dbReference type="PROSITE" id="PS01270">
    <property type="entry name" value="BAND_7"/>
    <property type="match status" value="1"/>
</dbReference>
<evidence type="ECO:0000256" key="3">
    <source>
        <dbReference type="ARBA" id="ARBA00023136"/>
    </source>
</evidence>
<proteinExistence type="inferred from homology"/>
<comment type="caution">
    <text evidence="5">The sequence shown here is derived from an EMBL/GenBank/DDBJ whole genome shotgun (WGS) entry which is preliminary data.</text>
</comment>